<dbReference type="Proteomes" id="UP000037507">
    <property type="component" value="Unassembled WGS sequence"/>
</dbReference>
<dbReference type="InterPro" id="IPR041698">
    <property type="entry name" value="Methyltransf_25"/>
</dbReference>
<comment type="caution">
    <text evidence="2">The sequence shown here is derived from an EMBL/GenBank/DDBJ whole genome shotgun (WGS) entry which is preliminary data.</text>
</comment>
<proteinExistence type="predicted"/>
<evidence type="ECO:0000259" key="1">
    <source>
        <dbReference type="Pfam" id="PF13649"/>
    </source>
</evidence>
<dbReference type="EMBL" id="LFYT02000011">
    <property type="protein sequence ID" value="PVE42763.1"/>
    <property type="molecule type" value="Genomic_DNA"/>
</dbReference>
<evidence type="ECO:0000313" key="3">
    <source>
        <dbReference type="Proteomes" id="UP000037507"/>
    </source>
</evidence>
<sequence length="206" mass="22738">MSTFQNPQQTWNQRFAAEHYVFGQAPNAYLQSQAAHLSPGNALAVADGEGRNGVWLAQQGLQVDAFDFSDKAIRKAQALAQSRQVQVHCVCSDWQSFDWRPAHYDNVVGIFFQFATPEERAPLFACMLDSLKPGGTLIIQGYTPRQLDFNTGGPGKLAHLYDEALMLDAFSELDILDLRTYEAEIAEGTGHRGMSGLLGLTARKTV</sequence>
<dbReference type="RefSeq" id="WP_053171991.1">
    <property type="nucleotide sequence ID" value="NZ_LFYT02000011.1"/>
</dbReference>
<dbReference type="Pfam" id="PF13649">
    <property type="entry name" value="Methyltransf_25"/>
    <property type="match status" value="1"/>
</dbReference>
<organism evidence="2 3">
    <name type="scientific">Limnohabitans planktonicus II-D5</name>
    <dbReference type="NCBI Taxonomy" id="1293045"/>
    <lineage>
        <taxon>Bacteria</taxon>
        <taxon>Pseudomonadati</taxon>
        <taxon>Pseudomonadota</taxon>
        <taxon>Betaproteobacteria</taxon>
        <taxon>Burkholderiales</taxon>
        <taxon>Comamonadaceae</taxon>
        <taxon>Limnohabitans</taxon>
    </lineage>
</organism>
<dbReference type="CDD" id="cd02440">
    <property type="entry name" value="AdoMet_MTases"/>
    <property type="match status" value="1"/>
</dbReference>
<name>A0A2T7UDI9_9BURK</name>
<evidence type="ECO:0000313" key="2">
    <source>
        <dbReference type="EMBL" id="PVE42763.1"/>
    </source>
</evidence>
<dbReference type="Gene3D" id="3.40.50.150">
    <property type="entry name" value="Vaccinia Virus protein VP39"/>
    <property type="match status" value="1"/>
</dbReference>
<accession>A0A2T7UDI9</accession>
<gene>
    <name evidence="2" type="ORF">H663_010745</name>
</gene>
<dbReference type="GO" id="GO:0008168">
    <property type="term" value="F:methyltransferase activity"/>
    <property type="evidence" value="ECO:0007669"/>
    <property type="project" value="UniProtKB-KW"/>
</dbReference>
<reference evidence="2" key="1">
    <citation type="submission" date="2017-04" db="EMBL/GenBank/DDBJ databases">
        <title>Unexpected and diverse lifestyles within the genus Limnohabitans.</title>
        <authorList>
            <person name="Kasalicky V."/>
            <person name="Mehrshad M."/>
            <person name="Andrei S.-A."/>
            <person name="Salcher M."/>
            <person name="Kratochvilova H."/>
            <person name="Simek K."/>
            <person name="Ghai R."/>
        </authorList>
    </citation>
    <scope>NUCLEOTIDE SEQUENCE [LARGE SCALE GENOMIC DNA]</scope>
    <source>
        <strain evidence="2">II-D5</strain>
    </source>
</reference>
<feature type="domain" description="Methyltransferase" evidence="1">
    <location>
        <begin position="43"/>
        <end position="135"/>
    </location>
</feature>
<dbReference type="SUPFAM" id="SSF53335">
    <property type="entry name" value="S-adenosyl-L-methionine-dependent methyltransferases"/>
    <property type="match status" value="1"/>
</dbReference>
<dbReference type="GO" id="GO:0032259">
    <property type="term" value="P:methylation"/>
    <property type="evidence" value="ECO:0007669"/>
    <property type="project" value="UniProtKB-KW"/>
</dbReference>
<dbReference type="AlphaFoldDB" id="A0A2T7UDI9"/>
<protein>
    <submittedName>
        <fullName evidence="2">SAM-dependent methyltransferase</fullName>
    </submittedName>
</protein>
<keyword evidence="2" id="KW-0808">Transferase</keyword>
<dbReference type="STRING" id="1293045.H663_08155"/>
<keyword evidence="3" id="KW-1185">Reference proteome</keyword>
<dbReference type="OrthoDB" id="9786503at2"/>
<dbReference type="InterPro" id="IPR029063">
    <property type="entry name" value="SAM-dependent_MTases_sf"/>
</dbReference>
<keyword evidence="2" id="KW-0489">Methyltransferase</keyword>